<gene>
    <name evidence="5" type="ORF">GCM10009767_33440</name>
</gene>
<keyword evidence="3 4" id="KW-0732">Signal</keyword>
<evidence type="ECO:0000256" key="1">
    <source>
        <dbReference type="ARBA" id="ARBA00008520"/>
    </source>
</evidence>
<evidence type="ECO:0000313" key="6">
    <source>
        <dbReference type="Proteomes" id="UP001501204"/>
    </source>
</evidence>
<comment type="similarity">
    <text evidence="1">Belongs to the bacterial solute-binding protein 1 family.</text>
</comment>
<dbReference type="Proteomes" id="UP001501204">
    <property type="component" value="Unassembled WGS sequence"/>
</dbReference>
<accession>A0ABP4XAQ6</accession>
<dbReference type="SUPFAM" id="SSF53850">
    <property type="entry name" value="Periplasmic binding protein-like II"/>
    <property type="match status" value="1"/>
</dbReference>
<dbReference type="PANTHER" id="PTHR43649">
    <property type="entry name" value="ARABINOSE-BINDING PROTEIN-RELATED"/>
    <property type="match status" value="1"/>
</dbReference>
<dbReference type="InterPro" id="IPR050490">
    <property type="entry name" value="Bact_solute-bd_prot1"/>
</dbReference>
<dbReference type="EMBL" id="BAAAOA010000046">
    <property type="protein sequence ID" value="GAA1772803.1"/>
    <property type="molecule type" value="Genomic_DNA"/>
</dbReference>
<protein>
    <submittedName>
        <fullName evidence="5">ABC transporter substrate-binding protein</fullName>
    </submittedName>
</protein>
<keyword evidence="2" id="KW-0813">Transport</keyword>
<dbReference type="InterPro" id="IPR006311">
    <property type="entry name" value="TAT_signal"/>
</dbReference>
<sequence length="440" mass="47053">MTTTSHPHRAPGRRRLSAAAALGAVGALLMTGCGDADAGGTPTLTWYINPDAGGQAELARQCSEESGGRYNIETALLPRDADGQREQLARRLAAGDTTMDIMSIDPIYVPELAEPGFLAPVPADVEEATTQDVLAGPLEGAKWNDELVSVPFWANTQLLWYRESVAEAAGLNMDEPVTWEQIMDAAREQDKYLGVQGTSAESMTVWVNGLIESAGGSIVENPEAPASDIKIGMDSEAAMRAAEIVGTIGRDGLGGPGLPTSTEATSLTEFQSDSGSFMVNWPFIYAATSAAAEEGAVERSMFEDIGWGLWPRVNPDEPSAPPLGGVNLGVGATSEHPDLAWEAVECVVQPENQAYYFVTNGNPAASEAAYEDPEVREAFPMYATIRESLENAAPRPQTPYYNEVSTAIQQQWTPPASVTEDTPRLTAEFIESVLRGERLL</sequence>
<dbReference type="RefSeq" id="WP_344124468.1">
    <property type="nucleotide sequence ID" value="NZ_BAAAOA010000046.1"/>
</dbReference>
<name>A0ABP4XAQ6_9MICC</name>
<dbReference type="InterPro" id="IPR006059">
    <property type="entry name" value="SBP"/>
</dbReference>
<keyword evidence="6" id="KW-1185">Reference proteome</keyword>
<evidence type="ECO:0000256" key="4">
    <source>
        <dbReference type="SAM" id="SignalP"/>
    </source>
</evidence>
<evidence type="ECO:0000256" key="2">
    <source>
        <dbReference type="ARBA" id="ARBA00022448"/>
    </source>
</evidence>
<evidence type="ECO:0000256" key="3">
    <source>
        <dbReference type="ARBA" id="ARBA00022729"/>
    </source>
</evidence>
<reference evidence="6" key="1">
    <citation type="journal article" date="2019" name="Int. J. Syst. Evol. Microbiol.">
        <title>The Global Catalogue of Microorganisms (GCM) 10K type strain sequencing project: providing services to taxonomists for standard genome sequencing and annotation.</title>
        <authorList>
            <consortium name="The Broad Institute Genomics Platform"/>
            <consortium name="The Broad Institute Genome Sequencing Center for Infectious Disease"/>
            <person name="Wu L."/>
            <person name="Ma J."/>
        </authorList>
    </citation>
    <scope>NUCLEOTIDE SEQUENCE [LARGE SCALE GENOMIC DNA]</scope>
    <source>
        <strain evidence="6">JCM 14735</strain>
    </source>
</reference>
<organism evidence="5 6">
    <name type="scientific">Kocuria aegyptia</name>
    <dbReference type="NCBI Taxonomy" id="330943"/>
    <lineage>
        <taxon>Bacteria</taxon>
        <taxon>Bacillati</taxon>
        <taxon>Actinomycetota</taxon>
        <taxon>Actinomycetes</taxon>
        <taxon>Micrococcales</taxon>
        <taxon>Micrococcaceae</taxon>
        <taxon>Kocuria</taxon>
    </lineage>
</organism>
<dbReference type="Gene3D" id="3.40.190.10">
    <property type="entry name" value="Periplasmic binding protein-like II"/>
    <property type="match status" value="2"/>
</dbReference>
<dbReference type="PROSITE" id="PS51318">
    <property type="entry name" value="TAT"/>
    <property type="match status" value="1"/>
</dbReference>
<dbReference type="PANTHER" id="PTHR43649:SF34">
    <property type="entry name" value="ABC TRANSPORTER PERIPLASMIC-BINDING PROTEIN YCJN-RELATED"/>
    <property type="match status" value="1"/>
</dbReference>
<evidence type="ECO:0000313" key="5">
    <source>
        <dbReference type="EMBL" id="GAA1772803.1"/>
    </source>
</evidence>
<proteinExistence type="inferred from homology"/>
<feature type="signal peptide" evidence="4">
    <location>
        <begin position="1"/>
        <end position="38"/>
    </location>
</feature>
<feature type="chain" id="PRO_5046139047" evidence="4">
    <location>
        <begin position="39"/>
        <end position="440"/>
    </location>
</feature>
<dbReference type="Pfam" id="PF01547">
    <property type="entry name" value="SBP_bac_1"/>
    <property type="match status" value="1"/>
</dbReference>
<comment type="caution">
    <text evidence="5">The sequence shown here is derived from an EMBL/GenBank/DDBJ whole genome shotgun (WGS) entry which is preliminary data.</text>
</comment>